<reference evidence="9" key="1">
    <citation type="submission" date="2023-03" db="EMBL/GenBank/DDBJ databases">
        <title>Actinoallomurus iriomotensis NBRC 103684.</title>
        <authorList>
            <person name="Ichikawa N."/>
            <person name="Sato H."/>
            <person name="Tonouchi N."/>
        </authorList>
    </citation>
    <scope>NUCLEOTIDE SEQUENCE</scope>
    <source>
        <strain evidence="9">NBRC 103684</strain>
    </source>
</reference>
<feature type="domain" description="ABC3 transporter permease C-terminal" evidence="8">
    <location>
        <begin position="62"/>
        <end position="179"/>
    </location>
</feature>
<evidence type="ECO:0000313" key="9">
    <source>
        <dbReference type="EMBL" id="GLY92264.1"/>
    </source>
</evidence>
<evidence type="ECO:0000256" key="5">
    <source>
        <dbReference type="ARBA" id="ARBA00023136"/>
    </source>
</evidence>
<feature type="transmembrane region" description="Helical" evidence="7">
    <location>
        <begin position="409"/>
        <end position="428"/>
    </location>
</feature>
<feature type="transmembrane region" description="Helical" evidence="7">
    <location>
        <begin position="365"/>
        <end position="389"/>
    </location>
</feature>
<dbReference type="InterPro" id="IPR003838">
    <property type="entry name" value="ABC3_permease_C"/>
</dbReference>
<feature type="transmembrane region" description="Helical" evidence="7">
    <location>
        <begin position="276"/>
        <end position="297"/>
    </location>
</feature>
<dbReference type="AlphaFoldDB" id="A0A9W6SET5"/>
<feature type="transmembrane region" description="Helical" evidence="7">
    <location>
        <begin position="146"/>
        <end position="171"/>
    </location>
</feature>
<dbReference type="EMBL" id="BSTK01000027">
    <property type="protein sequence ID" value="GLY92264.1"/>
    <property type="molecule type" value="Genomic_DNA"/>
</dbReference>
<feature type="transmembrane region" description="Helical" evidence="7">
    <location>
        <begin position="109"/>
        <end position="134"/>
    </location>
</feature>
<dbReference type="InterPro" id="IPR050250">
    <property type="entry name" value="Macrolide_Exporter_MacB"/>
</dbReference>
<keyword evidence="10" id="KW-1185">Reference proteome</keyword>
<dbReference type="RefSeq" id="WP_285584350.1">
    <property type="nucleotide sequence ID" value="NZ_BSTK01000027.1"/>
</dbReference>
<feature type="transmembrane region" description="Helical" evidence="7">
    <location>
        <begin position="57"/>
        <end position="79"/>
    </location>
</feature>
<feature type="domain" description="ABC3 transporter permease C-terminal" evidence="8">
    <location>
        <begin position="324"/>
        <end position="436"/>
    </location>
</feature>
<comment type="similarity">
    <text evidence="6">Belongs to the ABC-4 integral membrane protein family.</text>
</comment>
<keyword evidence="4 7" id="KW-1133">Transmembrane helix</keyword>
<feature type="transmembrane region" description="Helical" evidence="7">
    <location>
        <begin position="323"/>
        <end position="344"/>
    </location>
</feature>
<dbReference type="Proteomes" id="UP001165074">
    <property type="component" value="Unassembled WGS sequence"/>
</dbReference>
<evidence type="ECO:0000256" key="3">
    <source>
        <dbReference type="ARBA" id="ARBA00022692"/>
    </source>
</evidence>
<keyword evidence="2" id="KW-1003">Cell membrane</keyword>
<comment type="subcellular location">
    <subcellularLocation>
        <location evidence="1">Cell membrane</location>
        <topology evidence="1">Multi-pass membrane protein</topology>
    </subcellularLocation>
</comment>
<evidence type="ECO:0000256" key="2">
    <source>
        <dbReference type="ARBA" id="ARBA00022475"/>
    </source>
</evidence>
<keyword evidence="5 7" id="KW-0472">Membrane</keyword>
<comment type="caution">
    <text evidence="9">The sequence shown here is derived from an EMBL/GenBank/DDBJ whole genome shotgun (WGS) entry which is preliminary data.</text>
</comment>
<dbReference type="PANTHER" id="PTHR30572:SF4">
    <property type="entry name" value="ABC TRANSPORTER PERMEASE YTRF"/>
    <property type="match status" value="1"/>
</dbReference>
<evidence type="ECO:0000256" key="1">
    <source>
        <dbReference type="ARBA" id="ARBA00004651"/>
    </source>
</evidence>
<evidence type="ECO:0000259" key="8">
    <source>
        <dbReference type="Pfam" id="PF02687"/>
    </source>
</evidence>
<sequence>MRGRLVLGTIRANLGSYLASAVVMTAGTALLTGFASLLETGLTTAARSDDILVMLPAILGGWTVAIVVFGVISTVALTVQHREREIALLRSIAATPRQIRQNIVLETTVTAVPAVAAGVLPGIGIGAFILQRLIDAGLVHTPVQLHAGWLCVVIGAATSLLAAISAALIISRRAASIPPVRALAESTPTGSRSLTRVRAVAGVMLLVIGLSMSAATLAMANGPLLSSTAGPAGVAVAVGLALLSPVAVEVVGRFTNAPLGAAGRLATRNIHARAKYTATVAAPLILLVGIAAGTLYMQSTEDSVHHGASGTGDTAERLASVNYLVVAMIIGFSAIMVVNTLIAATRRRKREFGLLRLTVATRRQVLTVVCLEAAVIAGLAAVLGTIAAAATTVPYCLVKIGSPMAAGPAWVYIAIVGGAFLLAMVATIPTAMGAMRSRAVDALTAT</sequence>
<dbReference type="PANTHER" id="PTHR30572">
    <property type="entry name" value="MEMBRANE COMPONENT OF TRANSPORTER-RELATED"/>
    <property type="match status" value="1"/>
</dbReference>
<evidence type="ECO:0000256" key="6">
    <source>
        <dbReference type="ARBA" id="ARBA00038076"/>
    </source>
</evidence>
<protein>
    <recommendedName>
        <fullName evidence="8">ABC3 transporter permease C-terminal domain-containing protein</fullName>
    </recommendedName>
</protein>
<feature type="transmembrane region" description="Helical" evidence="7">
    <location>
        <begin position="199"/>
        <end position="220"/>
    </location>
</feature>
<evidence type="ECO:0000256" key="7">
    <source>
        <dbReference type="SAM" id="Phobius"/>
    </source>
</evidence>
<dbReference type="Pfam" id="PF02687">
    <property type="entry name" value="FtsX"/>
    <property type="match status" value="2"/>
</dbReference>
<feature type="transmembrane region" description="Helical" evidence="7">
    <location>
        <begin position="12"/>
        <end position="37"/>
    </location>
</feature>
<evidence type="ECO:0000256" key="4">
    <source>
        <dbReference type="ARBA" id="ARBA00022989"/>
    </source>
</evidence>
<proteinExistence type="inferred from homology"/>
<gene>
    <name evidence="9" type="ORF">Airi02_101920</name>
</gene>
<keyword evidence="3 7" id="KW-0812">Transmembrane</keyword>
<accession>A0A9W6SET5</accession>
<organism evidence="9 10">
    <name type="scientific">Actinoallomurus iriomotensis</name>
    <dbReference type="NCBI Taxonomy" id="478107"/>
    <lineage>
        <taxon>Bacteria</taxon>
        <taxon>Bacillati</taxon>
        <taxon>Actinomycetota</taxon>
        <taxon>Actinomycetes</taxon>
        <taxon>Streptosporangiales</taxon>
        <taxon>Thermomonosporaceae</taxon>
        <taxon>Actinoallomurus</taxon>
    </lineage>
</organism>
<dbReference type="GO" id="GO:0005886">
    <property type="term" value="C:plasma membrane"/>
    <property type="evidence" value="ECO:0007669"/>
    <property type="project" value="UniProtKB-SubCell"/>
</dbReference>
<evidence type="ECO:0000313" key="10">
    <source>
        <dbReference type="Proteomes" id="UP001165074"/>
    </source>
</evidence>
<dbReference type="GO" id="GO:0022857">
    <property type="term" value="F:transmembrane transporter activity"/>
    <property type="evidence" value="ECO:0007669"/>
    <property type="project" value="TreeGrafter"/>
</dbReference>
<name>A0A9W6SET5_9ACTN</name>
<feature type="transmembrane region" description="Helical" evidence="7">
    <location>
        <begin position="232"/>
        <end position="255"/>
    </location>
</feature>